<feature type="region of interest" description="Disordered" evidence="1">
    <location>
        <begin position="57"/>
        <end position="77"/>
    </location>
</feature>
<protein>
    <submittedName>
        <fullName evidence="2">Uncharacterized protein</fullName>
    </submittedName>
</protein>
<proteinExistence type="predicted"/>
<name>A0A8X6HY78_TRICU</name>
<keyword evidence="3" id="KW-1185">Reference proteome</keyword>
<dbReference type="AlphaFoldDB" id="A0A8X6HY78"/>
<sequence length="77" mass="8653">MEIDHKPGSSRPVQCDWTIYGRKSKPGQRQWYDSYEPNSLYHHKLLTFGSNGHGETAQNMGITCPNEEATSTTPGDL</sequence>
<organism evidence="2 3">
    <name type="scientific">Trichonephila clavata</name>
    <name type="common">Joro spider</name>
    <name type="synonym">Nephila clavata</name>
    <dbReference type="NCBI Taxonomy" id="2740835"/>
    <lineage>
        <taxon>Eukaryota</taxon>
        <taxon>Metazoa</taxon>
        <taxon>Ecdysozoa</taxon>
        <taxon>Arthropoda</taxon>
        <taxon>Chelicerata</taxon>
        <taxon>Arachnida</taxon>
        <taxon>Araneae</taxon>
        <taxon>Araneomorphae</taxon>
        <taxon>Entelegynae</taxon>
        <taxon>Araneoidea</taxon>
        <taxon>Nephilidae</taxon>
        <taxon>Trichonephila</taxon>
    </lineage>
</organism>
<gene>
    <name evidence="2" type="ORF">TNCT_493911</name>
</gene>
<reference evidence="2" key="1">
    <citation type="submission" date="2020-07" db="EMBL/GenBank/DDBJ databases">
        <title>Multicomponent nature underlies the extraordinary mechanical properties of spider dragline silk.</title>
        <authorList>
            <person name="Kono N."/>
            <person name="Nakamura H."/>
            <person name="Mori M."/>
            <person name="Yoshida Y."/>
            <person name="Ohtoshi R."/>
            <person name="Malay A.D."/>
            <person name="Moran D.A.P."/>
            <person name="Tomita M."/>
            <person name="Numata K."/>
            <person name="Arakawa K."/>
        </authorList>
    </citation>
    <scope>NUCLEOTIDE SEQUENCE</scope>
</reference>
<evidence type="ECO:0000313" key="3">
    <source>
        <dbReference type="Proteomes" id="UP000887116"/>
    </source>
</evidence>
<dbReference type="Proteomes" id="UP000887116">
    <property type="component" value="Unassembled WGS sequence"/>
</dbReference>
<dbReference type="EMBL" id="BMAO01030339">
    <property type="protein sequence ID" value="GFQ67425.1"/>
    <property type="molecule type" value="Genomic_DNA"/>
</dbReference>
<feature type="compositionally biased region" description="Polar residues" evidence="1">
    <location>
        <begin position="68"/>
        <end position="77"/>
    </location>
</feature>
<evidence type="ECO:0000256" key="1">
    <source>
        <dbReference type="SAM" id="MobiDB-lite"/>
    </source>
</evidence>
<comment type="caution">
    <text evidence="2">The sequence shown here is derived from an EMBL/GenBank/DDBJ whole genome shotgun (WGS) entry which is preliminary data.</text>
</comment>
<evidence type="ECO:0000313" key="2">
    <source>
        <dbReference type="EMBL" id="GFQ67425.1"/>
    </source>
</evidence>
<accession>A0A8X6HY78</accession>